<evidence type="ECO:0000259" key="12">
    <source>
        <dbReference type="PROSITE" id="PS50893"/>
    </source>
</evidence>
<dbReference type="GO" id="GO:0016887">
    <property type="term" value="F:ATP hydrolysis activity"/>
    <property type="evidence" value="ECO:0007669"/>
    <property type="project" value="InterPro"/>
</dbReference>
<evidence type="ECO:0000256" key="2">
    <source>
        <dbReference type="ARBA" id="ARBA00012191"/>
    </source>
</evidence>
<sequence>MTFVEERTGERRPEQATAAVVAEDLRLSYGTHTALDGLSLTVGAGEIVGLLGPNGAGKTTTVNILSTLEPPDSGTARVGGHDVRTAPADVREVIALTGQYASVDEELTGRENLVLFARLLGLRKAAAKERAAELLAAFDLLEAADRRAATYSGGMRRRLDLAAGLVRDPAVVFLDEPTTGLDPRSRLALWAAVRELRARGVAVLLTTQYLEEADRLADRVVVIDRGRVIATGTPQQLKEQVGGTFCEVTPADPADAPRVLAALADLGADAREDAVALPAPDGPATLATVVRRMEDAGVALTDIALRRPSLDEVFLALTGRPAEHRTADDPAVPGPVSVPGPGDADSGADAAGTGGVRDGREVAGAGDVRDGRDGPGAGDVRHDNDGAPGSGTQGGAG</sequence>
<dbReference type="STRING" id="380248.SAMN05216251_103401"/>
<evidence type="ECO:0000256" key="9">
    <source>
        <dbReference type="ARBA" id="ARBA00023251"/>
    </source>
</evidence>
<gene>
    <name evidence="13" type="ORF">SAMN05216251_103401</name>
</gene>
<keyword evidence="5" id="KW-0547">Nucleotide-binding</keyword>
<keyword evidence="14" id="KW-1185">Reference proteome</keyword>
<keyword evidence="4" id="KW-1003">Cell membrane</keyword>
<feature type="compositionally biased region" description="Basic and acidic residues" evidence="11">
    <location>
        <begin position="357"/>
        <end position="385"/>
    </location>
</feature>
<dbReference type="GO" id="GO:0008559">
    <property type="term" value="F:ABC-type xenobiotic transporter activity"/>
    <property type="evidence" value="ECO:0007669"/>
    <property type="project" value="UniProtKB-EC"/>
</dbReference>
<dbReference type="InterPro" id="IPR050763">
    <property type="entry name" value="ABC_transporter_ATP-binding"/>
</dbReference>
<dbReference type="GO" id="GO:0046677">
    <property type="term" value="P:response to antibiotic"/>
    <property type="evidence" value="ECO:0007669"/>
    <property type="project" value="UniProtKB-KW"/>
</dbReference>
<name>A0A1I2B8V8_9ACTN</name>
<dbReference type="RefSeq" id="WP_093712590.1">
    <property type="nucleotide sequence ID" value="NZ_FONG01000003.1"/>
</dbReference>
<feature type="compositionally biased region" description="Low complexity" evidence="11">
    <location>
        <begin position="339"/>
        <end position="351"/>
    </location>
</feature>
<feature type="compositionally biased region" description="Gly residues" evidence="11">
    <location>
        <begin position="388"/>
        <end position="397"/>
    </location>
</feature>
<dbReference type="InterPro" id="IPR027417">
    <property type="entry name" value="P-loop_NTPase"/>
</dbReference>
<feature type="domain" description="ABC transporter" evidence="12">
    <location>
        <begin position="20"/>
        <end position="250"/>
    </location>
</feature>
<reference evidence="14" key="1">
    <citation type="submission" date="2016-10" db="EMBL/GenBank/DDBJ databases">
        <authorList>
            <person name="Varghese N."/>
            <person name="Submissions S."/>
        </authorList>
    </citation>
    <scope>NUCLEOTIDE SEQUENCE [LARGE SCALE GENOMIC DNA]</scope>
    <source>
        <strain evidence="14">CGMCC 4.3510</strain>
    </source>
</reference>
<evidence type="ECO:0000256" key="3">
    <source>
        <dbReference type="ARBA" id="ARBA00022448"/>
    </source>
</evidence>
<dbReference type="FunFam" id="3.40.50.300:FF:000589">
    <property type="entry name" value="ABC transporter, ATP-binding subunit"/>
    <property type="match status" value="1"/>
</dbReference>
<dbReference type="PANTHER" id="PTHR42711">
    <property type="entry name" value="ABC TRANSPORTER ATP-BINDING PROTEIN"/>
    <property type="match status" value="1"/>
</dbReference>
<dbReference type="PROSITE" id="PS00211">
    <property type="entry name" value="ABC_TRANSPORTER_1"/>
    <property type="match status" value="1"/>
</dbReference>
<dbReference type="InterPro" id="IPR003439">
    <property type="entry name" value="ABC_transporter-like_ATP-bd"/>
</dbReference>
<dbReference type="EMBL" id="FONG01000003">
    <property type="protein sequence ID" value="SFE52594.1"/>
    <property type="molecule type" value="Genomic_DNA"/>
</dbReference>
<dbReference type="SMART" id="SM00382">
    <property type="entry name" value="AAA"/>
    <property type="match status" value="1"/>
</dbReference>
<dbReference type="GO" id="GO:1900753">
    <property type="term" value="P:doxorubicin transport"/>
    <property type="evidence" value="ECO:0007669"/>
    <property type="project" value="InterPro"/>
</dbReference>
<dbReference type="InterPro" id="IPR003593">
    <property type="entry name" value="AAA+_ATPase"/>
</dbReference>
<evidence type="ECO:0000256" key="5">
    <source>
        <dbReference type="ARBA" id="ARBA00022741"/>
    </source>
</evidence>
<dbReference type="NCBIfam" id="TIGR01188">
    <property type="entry name" value="drrA"/>
    <property type="match status" value="1"/>
</dbReference>
<dbReference type="GO" id="GO:0005524">
    <property type="term" value="F:ATP binding"/>
    <property type="evidence" value="ECO:0007669"/>
    <property type="project" value="UniProtKB-KW"/>
</dbReference>
<evidence type="ECO:0000256" key="1">
    <source>
        <dbReference type="ARBA" id="ARBA00004413"/>
    </source>
</evidence>
<dbReference type="SUPFAM" id="SSF52540">
    <property type="entry name" value="P-loop containing nucleoside triphosphate hydrolases"/>
    <property type="match status" value="1"/>
</dbReference>
<dbReference type="OrthoDB" id="9804819at2"/>
<dbReference type="EC" id="7.6.2.2" evidence="2"/>
<keyword evidence="7" id="KW-1278">Translocase</keyword>
<dbReference type="GO" id="GO:0043215">
    <property type="term" value="P:daunorubicin transport"/>
    <property type="evidence" value="ECO:0007669"/>
    <property type="project" value="InterPro"/>
</dbReference>
<proteinExistence type="inferred from homology"/>
<organism evidence="13 14">
    <name type="scientific">Actinacidiphila alni</name>
    <dbReference type="NCBI Taxonomy" id="380248"/>
    <lineage>
        <taxon>Bacteria</taxon>
        <taxon>Bacillati</taxon>
        <taxon>Actinomycetota</taxon>
        <taxon>Actinomycetes</taxon>
        <taxon>Kitasatosporales</taxon>
        <taxon>Streptomycetaceae</taxon>
        <taxon>Actinacidiphila</taxon>
    </lineage>
</organism>
<dbReference type="Proteomes" id="UP000199323">
    <property type="component" value="Unassembled WGS sequence"/>
</dbReference>
<evidence type="ECO:0000256" key="11">
    <source>
        <dbReference type="SAM" id="MobiDB-lite"/>
    </source>
</evidence>
<dbReference type="InterPro" id="IPR005894">
    <property type="entry name" value="DrrA"/>
</dbReference>
<dbReference type="AlphaFoldDB" id="A0A1I2B8V8"/>
<keyword evidence="9" id="KW-0046">Antibiotic resistance</keyword>
<dbReference type="PROSITE" id="PS50893">
    <property type="entry name" value="ABC_TRANSPORTER_2"/>
    <property type="match status" value="1"/>
</dbReference>
<evidence type="ECO:0000256" key="7">
    <source>
        <dbReference type="ARBA" id="ARBA00022967"/>
    </source>
</evidence>
<accession>A0A1I2B8V8</accession>
<dbReference type="InterPro" id="IPR017871">
    <property type="entry name" value="ABC_transporter-like_CS"/>
</dbReference>
<comment type="similarity">
    <text evidence="10">Belongs to the ABC transporter superfamily. Drug exporter-1 (DrugE1) (TC 3.A.1.105) family.</text>
</comment>
<dbReference type="PANTHER" id="PTHR42711:SF19">
    <property type="entry name" value="DOXORUBICIN RESISTANCE ATP-BINDING PROTEIN DRRA"/>
    <property type="match status" value="1"/>
</dbReference>
<feature type="region of interest" description="Disordered" evidence="11">
    <location>
        <begin position="324"/>
        <end position="397"/>
    </location>
</feature>
<evidence type="ECO:0000256" key="4">
    <source>
        <dbReference type="ARBA" id="ARBA00022475"/>
    </source>
</evidence>
<dbReference type="Gene3D" id="3.40.50.300">
    <property type="entry name" value="P-loop containing nucleotide triphosphate hydrolases"/>
    <property type="match status" value="1"/>
</dbReference>
<dbReference type="Pfam" id="PF00005">
    <property type="entry name" value="ABC_tran"/>
    <property type="match status" value="1"/>
</dbReference>
<evidence type="ECO:0000256" key="6">
    <source>
        <dbReference type="ARBA" id="ARBA00022840"/>
    </source>
</evidence>
<keyword evidence="3" id="KW-0813">Transport</keyword>
<evidence type="ECO:0000256" key="10">
    <source>
        <dbReference type="ARBA" id="ARBA00049985"/>
    </source>
</evidence>
<protein>
    <recommendedName>
        <fullName evidence="2">ABC-type xenobiotic transporter</fullName>
        <ecNumber evidence="2">7.6.2.2</ecNumber>
    </recommendedName>
</protein>
<evidence type="ECO:0000313" key="13">
    <source>
        <dbReference type="EMBL" id="SFE52594.1"/>
    </source>
</evidence>
<keyword evidence="8" id="KW-0472">Membrane</keyword>
<comment type="subcellular location">
    <subcellularLocation>
        <location evidence="1">Cell membrane</location>
        <topology evidence="1">Peripheral membrane protein</topology>
        <orientation evidence="1">Cytoplasmic side</orientation>
    </subcellularLocation>
</comment>
<evidence type="ECO:0000256" key="8">
    <source>
        <dbReference type="ARBA" id="ARBA00023136"/>
    </source>
</evidence>
<evidence type="ECO:0000313" key="14">
    <source>
        <dbReference type="Proteomes" id="UP000199323"/>
    </source>
</evidence>
<dbReference type="GO" id="GO:0005886">
    <property type="term" value="C:plasma membrane"/>
    <property type="evidence" value="ECO:0007669"/>
    <property type="project" value="UniProtKB-SubCell"/>
</dbReference>
<keyword evidence="6 13" id="KW-0067">ATP-binding</keyword>